<evidence type="ECO:0000256" key="4">
    <source>
        <dbReference type="ARBA" id="ARBA00022737"/>
    </source>
</evidence>
<comment type="function">
    <text evidence="8">mRNA splicing factor that regulates the formation of epithelial cell-specific isoforms. Specifically regulates the expression of FGFR2-IIIb, an epithelial cell-specific isoform of fgfr2. Acts by directly binding specific sequences in mRNAs. Binds the GU-rich sequence motifs in the ISE/ISS-3, a cis-element regulatory region present in the mRNA of fgfr2.</text>
</comment>
<dbReference type="PANTHER" id="PTHR13976">
    <property type="entry name" value="HETEROGENEOUS NUCLEAR RIBONUCLEOPROTEIN-RELATED"/>
    <property type="match status" value="1"/>
</dbReference>
<feature type="domain" description="RRM" evidence="9">
    <location>
        <begin position="283"/>
        <end position="358"/>
    </location>
</feature>
<evidence type="ECO:0000256" key="7">
    <source>
        <dbReference type="ARBA" id="ARBA00023242"/>
    </source>
</evidence>
<evidence type="ECO:0000256" key="5">
    <source>
        <dbReference type="ARBA" id="ARBA00022884"/>
    </source>
</evidence>
<comment type="subcellular location">
    <subcellularLocation>
        <location evidence="1">Nucleus</location>
    </subcellularLocation>
</comment>
<dbReference type="InterPro" id="IPR000504">
    <property type="entry name" value="RRM_dom"/>
</dbReference>
<keyword evidence="4" id="KW-0677">Repeat</keyword>
<reference evidence="10" key="3">
    <citation type="submission" date="2025-09" db="UniProtKB">
        <authorList>
            <consortium name="Ensembl"/>
        </authorList>
    </citation>
    <scope>IDENTIFICATION</scope>
    <source>
        <strain evidence="10">Hd-rR</strain>
    </source>
</reference>
<keyword evidence="7" id="KW-0539">Nucleus</keyword>
<dbReference type="SMART" id="SM00360">
    <property type="entry name" value="RRM"/>
    <property type="match status" value="3"/>
</dbReference>
<dbReference type="SUPFAM" id="SSF53098">
    <property type="entry name" value="Ribonuclease H-like"/>
    <property type="match status" value="1"/>
</dbReference>
<keyword evidence="11" id="KW-1185">Reference proteome</keyword>
<dbReference type="GO" id="GO:0006397">
    <property type="term" value="P:mRNA processing"/>
    <property type="evidence" value="ECO:0007669"/>
    <property type="project" value="UniProtKB-KW"/>
</dbReference>
<reference evidence="10 11" key="1">
    <citation type="journal article" date="2007" name="Nature">
        <title>The medaka draft genome and insights into vertebrate genome evolution.</title>
        <authorList>
            <person name="Kasahara M."/>
            <person name="Naruse K."/>
            <person name="Sasaki S."/>
            <person name="Nakatani Y."/>
            <person name="Qu W."/>
            <person name="Ahsan B."/>
            <person name="Yamada T."/>
            <person name="Nagayasu Y."/>
            <person name="Doi K."/>
            <person name="Kasai Y."/>
            <person name="Jindo T."/>
            <person name="Kobayashi D."/>
            <person name="Shimada A."/>
            <person name="Toyoda A."/>
            <person name="Kuroki Y."/>
            <person name="Fujiyama A."/>
            <person name="Sasaki T."/>
            <person name="Shimizu A."/>
            <person name="Asakawa S."/>
            <person name="Shimizu N."/>
            <person name="Hashimoto S."/>
            <person name="Yang J."/>
            <person name="Lee Y."/>
            <person name="Matsushima K."/>
            <person name="Sugano S."/>
            <person name="Sakaizumi M."/>
            <person name="Narita T."/>
            <person name="Ohishi K."/>
            <person name="Haga S."/>
            <person name="Ohta F."/>
            <person name="Nomoto H."/>
            <person name="Nogata K."/>
            <person name="Morishita T."/>
            <person name="Endo T."/>
            <person name="Shin-I T."/>
            <person name="Takeda H."/>
            <person name="Morishita S."/>
            <person name="Kohara Y."/>
        </authorList>
    </citation>
    <scope>NUCLEOTIDE SEQUENCE [LARGE SCALE GENOMIC DNA]</scope>
    <source>
        <strain evidence="10 11">Hd-rR</strain>
    </source>
</reference>
<organism evidence="10 11">
    <name type="scientific">Oryzias latipes</name>
    <name type="common">Japanese rice fish</name>
    <name type="synonym">Japanese killifish</name>
    <dbReference type="NCBI Taxonomy" id="8090"/>
    <lineage>
        <taxon>Eukaryota</taxon>
        <taxon>Metazoa</taxon>
        <taxon>Chordata</taxon>
        <taxon>Craniata</taxon>
        <taxon>Vertebrata</taxon>
        <taxon>Euteleostomi</taxon>
        <taxon>Actinopterygii</taxon>
        <taxon>Neopterygii</taxon>
        <taxon>Teleostei</taxon>
        <taxon>Neoteleostei</taxon>
        <taxon>Acanthomorphata</taxon>
        <taxon>Ovalentaria</taxon>
        <taxon>Atherinomorphae</taxon>
        <taxon>Beloniformes</taxon>
        <taxon>Adrianichthyidae</taxon>
        <taxon>Oryziinae</taxon>
        <taxon>Oryzias</taxon>
    </lineage>
</organism>
<dbReference type="FunFam" id="3.30.70.330:FF:000056">
    <property type="entry name" value="epithelial splicing regulatory protein 1 isoform X1"/>
    <property type="match status" value="1"/>
</dbReference>
<dbReference type="Proteomes" id="UP000001038">
    <property type="component" value="Chromosome 3"/>
</dbReference>
<dbReference type="GeneTree" id="ENSGT00940000157187"/>
<dbReference type="Bgee" id="ENSORLG00000011955">
    <property type="expression patterns" value="Expressed in pharyngeal gill and 12 other cell types or tissues"/>
</dbReference>
<gene>
    <name evidence="10" type="primary">ESRP2</name>
    <name evidence="10" type="synonym">esrp2</name>
</gene>
<dbReference type="InterPro" id="IPR012677">
    <property type="entry name" value="Nucleotide-bd_a/b_plait_sf"/>
</dbReference>
<dbReference type="GO" id="GO:1904888">
    <property type="term" value="P:cranial skeletal system development"/>
    <property type="evidence" value="ECO:0007669"/>
    <property type="project" value="UniProtKB-ARBA"/>
</dbReference>
<evidence type="ECO:0000259" key="9">
    <source>
        <dbReference type="SMART" id="SM00360"/>
    </source>
</evidence>
<evidence type="ECO:0000313" key="10">
    <source>
        <dbReference type="Ensembl" id="ENSORLP00000044244.1"/>
    </source>
</evidence>
<reference evidence="10" key="2">
    <citation type="submission" date="2025-08" db="UniProtKB">
        <authorList>
            <consortium name="Ensembl"/>
        </authorList>
    </citation>
    <scope>IDENTIFICATION</scope>
    <source>
        <strain evidence="10">Hd-rR</strain>
    </source>
</reference>
<evidence type="ECO:0000256" key="8">
    <source>
        <dbReference type="ARBA" id="ARBA00055335"/>
    </source>
</evidence>
<dbReference type="AlphaFoldDB" id="A0A3B3IK78"/>
<keyword evidence="6" id="KW-0508">mRNA splicing</keyword>
<accession>A0A3B3IK78</accession>
<dbReference type="Gene3D" id="3.30.420.10">
    <property type="entry name" value="Ribonuclease H-like superfamily/Ribonuclease H"/>
    <property type="match status" value="1"/>
</dbReference>
<dbReference type="InterPro" id="IPR012337">
    <property type="entry name" value="RNaseH-like_sf"/>
</dbReference>
<comment type="similarity">
    <text evidence="2">Belongs to the ESRP family.</text>
</comment>
<dbReference type="CDD" id="cd12742">
    <property type="entry name" value="RRM3_ESRP1_ESRP2"/>
    <property type="match status" value="1"/>
</dbReference>
<evidence type="ECO:0000256" key="1">
    <source>
        <dbReference type="ARBA" id="ARBA00004123"/>
    </source>
</evidence>
<feature type="domain" description="RRM" evidence="9">
    <location>
        <begin position="405"/>
        <end position="480"/>
    </location>
</feature>
<dbReference type="FunFam" id="3.30.70.330:FF:000041">
    <property type="entry name" value="Epithelial splicing regulatory protein 1"/>
    <property type="match status" value="1"/>
</dbReference>
<name>A0A3B3IK78_ORYLA</name>
<feature type="domain" description="RRM" evidence="9">
    <location>
        <begin position="182"/>
        <end position="254"/>
    </location>
</feature>
<evidence type="ECO:0000256" key="3">
    <source>
        <dbReference type="ARBA" id="ARBA00022664"/>
    </source>
</evidence>
<proteinExistence type="inferred from homology"/>
<dbReference type="FunFam" id="3.30.70.330:FF:000070">
    <property type="entry name" value="Epithelial splicing regulatory protein 1"/>
    <property type="match status" value="1"/>
</dbReference>
<evidence type="ECO:0000256" key="2">
    <source>
        <dbReference type="ARBA" id="ARBA00008866"/>
    </source>
</evidence>
<dbReference type="GO" id="GO:0008380">
    <property type="term" value="P:RNA splicing"/>
    <property type="evidence" value="ECO:0007669"/>
    <property type="project" value="UniProtKB-KW"/>
</dbReference>
<evidence type="ECO:0000313" key="11">
    <source>
        <dbReference type="Proteomes" id="UP000001038"/>
    </source>
</evidence>
<dbReference type="SUPFAM" id="SSF54928">
    <property type="entry name" value="RNA-binding domain, RBD"/>
    <property type="match status" value="3"/>
</dbReference>
<dbReference type="Gene3D" id="3.30.70.330">
    <property type="match status" value="3"/>
</dbReference>
<dbReference type="InterPro" id="IPR036397">
    <property type="entry name" value="RNaseH_sf"/>
</dbReference>
<dbReference type="InterPro" id="IPR050666">
    <property type="entry name" value="ESRP"/>
</dbReference>
<dbReference type="GO" id="GO:0003723">
    <property type="term" value="F:RNA binding"/>
    <property type="evidence" value="ECO:0007669"/>
    <property type="project" value="UniProtKB-KW"/>
</dbReference>
<keyword evidence="3" id="KW-0507">mRNA processing</keyword>
<protein>
    <submittedName>
        <fullName evidence="10">Epithelial splicing regulatory protein 2</fullName>
    </submittedName>
</protein>
<dbReference type="GO" id="GO:0005634">
    <property type="term" value="C:nucleus"/>
    <property type="evidence" value="ECO:0007669"/>
    <property type="project" value="UniProtKB-SubCell"/>
</dbReference>
<evidence type="ECO:0000256" key="6">
    <source>
        <dbReference type="ARBA" id="ARBA00023187"/>
    </source>
</evidence>
<dbReference type="InterPro" id="IPR035979">
    <property type="entry name" value="RBD_domain_sf"/>
</dbReference>
<sequence>MASHSDTLVVFFGATAGANGGKLGSDEREIILLVWQIVDLHEKKVGKLHSYYVKPDSLELTDQCKEETGLTVEDIIKAEPLDKVLQQFQQSVSSEVKSLGRSSFTLLVNSPLVIRQVLHPEASKKNLVLPECFFSFVDLRKEFHKCCPNAGPAQKQTLVSMLECILFLLAHCKTEPVDSETVIRARGLPWQSSDQDIARFFKGLNIAKGGVALCLNAQGRRNGEALVRFIDSEHRDLALERHKHHMGCRYIEVYKATGEEFLKIAGGTSNEVAQFLSKENQVIIRMRGLPFTATSQEVLSFLGPESPVTDGAEGLLFVKYPDGRPTGDAFVLFSCEEYVQNALKKHKQILGKRYIELFRSTAAEVQQVLNRYMSTPLISTLPASPIVPVLASQPFLPAATSTRDCVRLRGLPYTAGIEDILEFMGEHTVDIKPHGVHMVLNQQGRPSGDAFIQMKSADRAFMVAQKCHKKTMKDRYVEVFQCSTEEMSIVLMGGTLNRSGLSPPPCKLPCLSPPTAYAAFPTSPAILSEAAFYQPPLLAAPRHPQTTVASPAHTLAYYPPQPHLYMNMNMNYTAYYPSPPVSPSTVGYFAAPPGAVAAAVAASPHPGAASTVLSQPGALVRMQGLPYNTGVKDILSFFQGYQYAPDEYSGVVQMSEQARSLVQPKEWLCL</sequence>
<dbReference type="Ensembl" id="ENSORLT00000045019.1">
    <property type="protein sequence ID" value="ENSORLP00000044244.1"/>
    <property type="gene ID" value="ENSORLG00000011955.2"/>
</dbReference>
<keyword evidence="5" id="KW-0694">RNA-binding</keyword>